<organism evidence="1 2">
    <name type="scientific">Agathobacter rectalis</name>
    <dbReference type="NCBI Taxonomy" id="39491"/>
    <lineage>
        <taxon>Bacteria</taxon>
        <taxon>Bacillati</taxon>
        <taxon>Bacillota</taxon>
        <taxon>Clostridia</taxon>
        <taxon>Lachnospirales</taxon>
        <taxon>Lachnospiraceae</taxon>
        <taxon>Agathobacter</taxon>
    </lineage>
</organism>
<name>A0A412RQR1_9FIRM</name>
<accession>A0A412RQR1</accession>
<sequence>MKILSKKKCEEILKRITANEIIQVEYGLHDMEAETKATENRAEMAFIVGGFKGMNKVQNTLRKRYNNINHEGKD</sequence>
<protein>
    <submittedName>
        <fullName evidence="1">Uncharacterized protein</fullName>
    </submittedName>
</protein>
<evidence type="ECO:0000313" key="2">
    <source>
        <dbReference type="Proteomes" id="UP000283765"/>
    </source>
</evidence>
<dbReference type="Proteomes" id="UP000283765">
    <property type="component" value="Unassembled WGS sequence"/>
</dbReference>
<evidence type="ECO:0000313" key="1">
    <source>
        <dbReference type="EMBL" id="RGU26081.1"/>
    </source>
</evidence>
<dbReference type="AlphaFoldDB" id="A0A412RQR1"/>
<dbReference type="EMBL" id="QRXR01000008">
    <property type="protein sequence ID" value="RGU26081.1"/>
    <property type="molecule type" value="Genomic_DNA"/>
</dbReference>
<comment type="caution">
    <text evidence="1">The sequence shown here is derived from an EMBL/GenBank/DDBJ whole genome shotgun (WGS) entry which is preliminary data.</text>
</comment>
<proteinExistence type="predicted"/>
<gene>
    <name evidence="1" type="ORF">DWW89_06460</name>
</gene>
<reference evidence="1 2" key="1">
    <citation type="submission" date="2018-08" db="EMBL/GenBank/DDBJ databases">
        <title>A genome reference for cultivated species of the human gut microbiota.</title>
        <authorList>
            <person name="Zou Y."/>
            <person name="Xue W."/>
            <person name="Luo G."/>
        </authorList>
    </citation>
    <scope>NUCLEOTIDE SEQUENCE [LARGE SCALE GENOMIC DNA]</scope>
    <source>
        <strain evidence="1 2">AF17-27</strain>
    </source>
</reference>